<reference evidence="16 17" key="1">
    <citation type="submission" date="2024-01" db="EMBL/GenBank/DDBJ databases">
        <title>Novel species of the genus Luteimonas isolated from rivers.</title>
        <authorList>
            <person name="Lu H."/>
        </authorList>
    </citation>
    <scope>NUCLEOTIDE SEQUENCE [LARGE SCALE GENOMIC DNA]</scope>
    <source>
        <strain evidence="16 17">FXH3W</strain>
    </source>
</reference>
<evidence type="ECO:0000256" key="3">
    <source>
        <dbReference type="ARBA" id="ARBA00022448"/>
    </source>
</evidence>
<accession>A0ABU7UZ57</accession>
<dbReference type="InterPro" id="IPR022920">
    <property type="entry name" value="Disulphide_bond_form_DsbB"/>
</dbReference>
<evidence type="ECO:0000256" key="6">
    <source>
        <dbReference type="ARBA" id="ARBA00022692"/>
    </source>
</evidence>
<evidence type="ECO:0000256" key="9">
    <source>
        <dbReference type="ARBA" id="ARBA00023002"/>
    </source>
</evidence>
<evidence type="ECO:0000256" key="10">
    <source>
        <dbReference type="ARBA" id="ARBA00023136"/>
    </source>
</evidence>
<gene>
    <name evidence="14" type="primary">dsbB</name>
    <name evidence="16" type="ORF">V3390_05555</name>
</gene>
<keyword evidence="12 14" id="KW-0143">Chaperone</keyword>
<keyword evidence="6 14" id="KW-0812">Transmembrane</keyword>
<evidence type="ECO:0000256" key="15">
    <source>
        <dbReference type="SAM" id="Phobius"/>
    </source>
</evidence>
<evidence type="ECO:0000313" key="16">
    <source>
        <dbReference type="EMBL" id="MEF2155700.1"/>
    </source>
</evidence>
<feature type="topological domain" description="Cytoplasmic" evidence="14">
    <location>
        <begin position="1"/>
        <end position="18"/>
    </location>
</feature>
<feature type="topological domain" description="Cytoplasmic" evidence="14">
    <location>
        <begin position="172"/>
        <end position="173"/>
    </location>
</feature>
<keyword evidence="7 14" id="KW-0249">Electron transport</keyword>
<evidence type="ECO:0000256" key="8">
    <source>
        <dbReference type="ARBA" id="ARBA00022989"/>
    </source>
</evidence>
<comment type="caution">
    <text evidence="14">Lacks conserved residue(s) required for the propagation of feature annotation.</text>
</comment>
<name>A0ABU7UZ57_9GAMM</name>
<comment type="subcellular location">
    <subcellularLocation>
        <location evidence="1">Cell inner membrane</location>
        <topology evidence="1">Multi-pass membrane protein</topology>
    </subcellularLocation>
    <subcellularLocation>
        <location evidence="14">Cell membrane</location>
        <topology evidence="14">Multi-pass membrane protein</topology>
    </subcellularLocation>
</comment>
<evidence type="ECO:0000256" key="4">
    <source>
        <dbReference type="ARBA" id="ARBA00022475"/>
    </source>
</evidence>
<keyword evidence="3 14" id="KW-0813">Transport</keyword>
<protein>
    <recommendedName>
        <fullName evidence="14">Disulfide bond formation protein B</fullName>
    </recommendedName>
    <alternativeName>
        <fullName evidence="14">Disulfide oxidoreductase</fullName>
    </alternativeName>
</protein>
<keyword evidence="13 14" id="KW-0676">Redox-active center</keyword>
<feature type="transmembrane region" description="Helical" evidence="15">
    <location>
        <begin position="49"/>
        <end position="68"/>
    </location>
</feature>
<dbReference type="HAMAP" id="MF_00286">
    <property type="entry name" value="DsbB"/>
    <property type="match status" value="1"/>
</dbReference>
<evidence type="ECO:0000256" key="5">
    <source>
        <dbReference type="ARBA" id="ARBA00022519"/>
    </source>
</evidence>
<dbReference type="InterPro" id="IPR050183">
    <property type="entry name" value="DsbB"/>
</dbReference>
<keyword evidence="8 14" id="KW-1133">Transmembrane helix</keyword>
<keyword evidence="11 14" id="KW-1015">Disulfide bond</keyword>
<evidence type="ECO:0000256" key="12">
    <source>
        <dbReference type="ARBA" id="ARBA00023186"/>
    </source>
</evidence>
<sequence length="173" mass="18389">MTFASHTSVAAAKAFRLRFLLGAIAAFGLIALAIGFQHMDNLVPCPLCIFQRVAYAAAGVLFLIGALLPMRSRGARRGLAVLTLIPLLTGMGIAARHVWLTHLPPDKVPKCGPGLEYLLDSVGAGGMIRSVLTGSGECAKVDWHLLGLSMPEWSLVGFAALTLWCLLALLRGR</sequence>
<dbReference type="Proteomes" id="UP001356170">
    <property type="component" value="Unassembled WGS sequence"/>
</dbReference>
<evidence type="ECO:0000313" key="17">
    <source>
        <dbReference type="Proteomes" id="UP001356170"/>
    </source>
</evidence>
<dbReference type="Pfam" id="PF02600">
    <property type="entry name" value="DsbB"/>
    <property type="match status" value="1"/>
</dbReference>
<dbReference type="Gene3D" id="1.20.1550.10">
    <property type="entry name" value="DsbB-like"/>
    <property type="match status" value="1"/>
</dbReference>
<comment type="function">
    <text evidence="14">Required for disulfide bond formation in some periplasmic proteins. Acts by oxidizing the DsbA protein.</text>
</comment>
<keyword evidence="10 14" id="KW-0472">Membrane</keyword>
<evidence type="ECO:0000256" key="11">
    <source>
        <dbReference type="ARBA" id="ARBA00023157"/>
    </source>
</evidence>
<dbReference type="SUPFAM" id="SSF158442">
    <property type="entry name" value="DsbB-like"/>
    <property type="match status" value="1"/>
</dbReference>
<keyword evidence="9 14" id="KW-0560">Oxidoreductase</keyword>
<evidence type="ECO:0000256" key="14">
    <source>
        <dbReference type="HAMAP-Rule" id="MF_00286"/>
    </source>
</evidence>
<evidence type="ECO:0000256" key="2">
    <source>
        <dbReference type="ARBA" id="ARBA00008823"/>
    </source>
</evidence>
<organism evidence="16 17">
    <name type="scientific">Aquilutibacter rugosus</name>
    <dbReference type="NCBI Taxonomy" id="3115820"/>
    <lineage>
        <taxon>Bacteria</taxon>
        <taxon>Pseudomonadati</taxon>
        <taxon>Pseudomonadota</taxon>
        <taxon>Gammaproteobacteria</taxon>
        <taxon>Lysobacterales</taxon>
        <taxon>Lysobacteraceae</taxon>
        <taxon>Aquilutibacter</taxon>
    </lineage>
</organism>
<dbReference type="InterPro" id="IPR003752">
    <property type="entry name" value="DiS_bond_form_DsbB/BdbC"/>
</dbReference>
<keyword evidence="17" id="KW-1185">Reference proteome</keyword>
<dbReference type="InterPro" id="IPR023380">
    <property type="entry name" value="DsbB-like_sf"/>
</dbReference>
<keyword evidence="4 14" id="KW-1003">Cell membrane</keyword>
<evidence type="ECO:0000256" key="1">
    <source>
        <dbReference type="ARBA" id="ARBA00004429"/>
    </source>
</evidence>
<feature type="topological domain" description="Periplasmic" evidence="14">
    <location>
        <begin position="36"/>
        <end position="53"/>
    </location>
</feature>
<feature type="transmembrane region" description="Helical" evidence="15">
    <location>
        <begin position="80"/>
        <end position="99"/>
    </location>
</feature>
<feature type="disulfide bond" description="Redox-active" evidence="14">
    <location>
        <begin position="45"/>
        <end position="48"/>
    </location>
</feature>
<evidence type="ECO:0000256" key="13">
    <source>
        <dbReference type="ARBA" id="ARBA00023284"/>
    </source>
</evidence>
<feature type="transmembrane region" description="Helical" evidence="15">
    <location>
        <begin position="19"/>
        <end position="37"/>
    </location>
</feature>
<keyword evidence="5" id="KW-0997">Cell inner membrane</keyword>
<dbReference type="PANTHER" id="PTHR36570">
    <property type="entry name" value="DISULFIDE BOND FORMATION PROTEIN B"/>
    <property type="match status" value="1"/>
</dbReference>
<comment type="similarity">
    <text evidence="2 14">Belongs to the DsbB family.</text>
</comment>
<feature type="transmembrane region" description="Helical" evidence="15">
    <location>
        <begin position="153"/>
        <end position="170"/>
    </location>
</feature>
<evidence type="ECO:0000256" key="7">
    <source>
        <dbReference type="ARBA" id="ARBA00022982"/>
    </source>
</evidence>
<proteinExistence type="inferred from homology"/>
<dbReference type="EMBL" id="JAZHBO010000002">
    <property type="protein sequence ID" value="MEF2155700.1"/>
    <property type="molecule type" value="Genomic_DNA"/>
</dbReference>
<dbReference type="RefSeq" id="WP_331690384.1">
    <property type="nucleotide sequence ID" value="NZ_JAZHBN010000012.1"/>
</dbReference>
<comment type="caution">
    <text evidence="16">The sequence shown here is derived from an EMBL/GenBank/DDBJ whole genome shotgun (WGS) entry which is preliminary data.</text>
</comment>
<dbReference type="PANTHER" id="PTHR36570:SF3">
    <property type="entry name" value="DISULFIDE BOND FORMATION PROTEIN B"/>
    <property type="match status" value="1"/>
</dbReference>